<feature type="transmembrane region" description="Helical" evidence="5">
    <location>
        <begin position="165"/>
        <end position="190"/>
    </location>
</feature>
<keyword evidence="2 5" id="KW-0812">Transmembrane</keyword>
<evidence type="ECO:0000256" key="1">
    <source>
        <dbReference type="ARBA" id="ARBA00004141"/>
    </source>
</evidence>
<feature type="transmembrane region" description="Helical" evidence="5">
    <location>
        <begin position="34"/>
        <end position="55"/>
    </location>
</feature>
<keyword evidence="3 5" id="KW-1133">Transmembrane helix</keyword>
<dbReference type="InterPro" id="IPR002781">
    <property type="entry name" value="TM_pro_TauE-like"/>
</dbReference>
<name>A0ABW4JVQ0_9HYPH</name>
<comment type="subcellular location">
    <subcellularLocation>
        <location evidence="5">Cell membrane</location>
        <topology evidence="5">Multi-pass membrane protein</topology>
    </subcellularLocation>
    <subcellularLocation>
        <location evidence="1">Membrane</location>
        <topology evidence="1">Multi-pass membrane protein</topology>
    </subcellularLocation>
</comment>
<feature type="transmembrane region" description="Helical" evidence="5">
    <location>
        <begin position="197"/>
        <end position="215"/>
    </location>
</feature>
<proteinExistence type="inferred from homology"/>
<keyword evidence="5" id="KW-1003">Cell membrane</keyword>
<reference evidence="7" key="1">
    <citation type="journal article" date="2019" name="Int. J. Syst. Evol. Microbiol.">
        <title>The Global Catalogue of Microorganisms (GCM) 10K type strain sequencing project: providing services to taxonomists for standard genome sequencing and annotation.</title>
        <authorList>
            <consortium name="The Broad Institute Genomics Platform"/>
            <consortium name="The Broad Institute Genome Sequencing Center for Infectious Disease"/>
            <person name="Wu L."/>
            <person name="Ma J."/>
        </authorList>
    </citation>
    <scope>NUCLEOTIDE SEQUENCE [LARGE SCALE GENOMIC DNA]</scope>
    <source>
        <strain evidence="7">JCM 3369</strain>
    </source>
</reference>
<dbReference type="EMBL" id="JBHUFA010000002">
    <property type="protein sequence ID" value="MFD1695759.1"/>
    <property type="molecule type" value="Genomic_DNA"/>
</dbReference>
<keyword evidence="4 5" id="KW-0472">Membrane</keyword>
<sequence length="219" mass="22259">MVDIWEFLIFTGIGFLAQMVDGALGMAYGLTSTTALLTLVPAGLLGGVLGAFLLVSVDGEAIRPYVIAYLGVMGLVVLSRVFRFPEPRPLPGRLVAPVGLTGGFVDAVGGGGWGPVVSSSLLGAGGEPRYVVGTVNLAEFFVTVAISATFILSVVLGATDEISGLAHLGSAVAGLVLGGVLAAPFAGYIVRIVPRRLLGGLVGCLIIGLAVYQGVTLYL</sequence>
<feature type="transmembrane region" description="Helical" evidence="5">
    <location>
        <begin position="94"/>
        <end position="116"/>
    </location>
</feature>
<dbReference type="Pfam" id="PF01925">
    <property type="entry name" value="TauE"/>
    <property type="match status" value="1"/>
</dbReference>
<feature type="transmembrane region" description="Helical" evidence="5">
    <location>
        <begin position="7"/>
        <end position="28"/>
    </location>
</feature>
<evidence type="ECO:0000256" key="3">
    <source>
        <dbReference type="ARBA" id="ARBA00022989"/>
    </source>
</evidence>
<dbReference type="Proteomes" id="UP001597327">
    <property type="component" value="Unassembled WGS sequence"/>
</dbReference>
<organism evidence="6 7">
    <name type="scientific">Roseibium aestuarii</name>
    <dbReference type="NCBI Taxonomy" id="2600299"/>
    <lineage>
        <taxon>Bacteria</taxon>
        <taxon>Pseudomonadati</taxon>
        <taxon>Pseudomonadota</taxon>
        <taxon>Alphaproteobacteria</taxon>
        <taxon>Hyphomicrobiales</taxon>
        <taxon>Stappiaceae</taxon>
        <taxon>Roseibium</taxon>
    </lineage>
</organism>
<evidence type="ECO:0000313" key="6">
    <source>
        <dbReference type="EMBL" id="MFD1695759.1"/>
    </source>
</evidence>
<accession>A0ABW4JVQ0</accession>
<dbReference type="InterPro" id="IPR051598">
    <property type="entry name" value="TSUP/Inactive_protease-like"/>
</dbReference>
<dbReference type="RefSeq" id="WP_341872940.1">
    <property type="nucleotide sequence ID" value="NZ_JBHUFA010000002.1"/>
</dbReference>
<evidence type="ECO:0000256" key="4">
    <source>
        <dbReference type="ARBA" id="ARBA00023136"/>
    </source>
</evidence>
<dbReference type="PANTHER" id="PTHR43701">
    <property type="entry name" value="MEMBRANE TRANSPORTER PROTEIN MJ0441-RELATED"/>
    <property type="match status" value="1"/>
</dbReference>
<feature type="transmembrane region" description="Helical" evidence="5">
    <location>
        <begin position="137"/>
        <end position="159"/>
    </location>
</feature>
<keyword evidence="7" id="KW-1185">Reference proteome</keyword>
<comment type="similarity">
    <text evidence="5">Belongs to the 4-toluene sulfonate uptake permease (TSUP) (TC 2.A.102) family.</text>
</comment>
<evidence type="ECO:0000313" key="7">
    <source>
        <dbReference type="Proteomes" id="UP001597327"/>
    </source>
</evidence>
<feature type="transmembrane region" description="Helical" evidence="5">
    <location>
        <begin position="62"/>
        <end position="82"/>
    </location>
</feature>
<evidence type="ECO:0000256" key="5">
    <source>
        <dbReference type="RuleBase" id="RU363041"/>
    </source>
</evidence>
<evidence type="ECO:0000256" key="2">
    <source>
        <dbReference type="ARBA" id="ARBA00022692"/>
    </source>
</evidence>
<comment type="caution">
    <text evidence="6">The sequence shown here is derived from an EMBL/GenBank/DDBJ whole genome shotgun (WGS) entry which is preliminary data.</text>
</comment>
<protein>
    <recommendedName>
        <fullName evidence="5">Probable membrane transporter protein</fullName>
    </recommendedName>
</protein>
<dbReference type="PANTHER" id="PTHR43701:SF12">
    <property type="entry name" value="MEMBRANE TRANSPORTER PROTEIN YTNM-RELATED"/>
    <property type="match status" value="1"/>
</dbReference>
<gene>
    <name evidence="6" type="ORF">ACFSC7_09565</name>
</gene>